<dbReference type="GO" id="GO:0008882">
    <property type="term" value="F:[glutamate-ammonia-ligase] adenylyltransferase activity"/>
    <property type="evidence" value="ECO:0007669"/>
    <property type="project" value="UniProtKB-UniRule"/>
</dbReference>
<dbReference type="InterPro" id="IPR023057">
    <property type="entry name" value="GlnE"/>
</dbReference>
<dbReference type="AlphaFoldDB" id="A0A5B2VCU2"/>
<dbReference type="OrthoDB" id="9759366at2"/>
<dbReference type="Gene3D" id="1.20.120.330">
    <property type="entry name" value="Nucleotidyltransferases domain 2"/>
    <property type="match status" value="2"/>
</dbReference>
<organism evidence="10 11">
    <name type="scientific">Salinarimonas soli</name>
    <dbReference type="NCBI Taxonomy" id="1638099"/>
    <lineage>
        <taxon>Bacteria</taxon>
        <taxon>Pseudomonadati</taxon>
        <taxon>Pseudomonadota</taxon>
        <taxon>Alphaproteobacteria</taxon>
        <taxon>Hyphomicrobiales</taxon>
        <taxon>Salinarimonadaceae</taxon>
        <taxon>Salinarimonas</taxon>
    </lineage>
</organism>
<dbReference type="EC" id="2.7.7.89" evidence="7"/>
<feature type="region of interest" description="Adenylyl removase" evidence="7">
    <location>
        <begin position="1"/>
        <end position="463"/>
    </location>
</feature>
<evidence type="ECO:0000256" key="6">
    <source>
        <dbReference type="ARBA" id="ARBA00023268"/>
    </source>
</evidence>
<dbReference type="InterPro" id="IPR043519">
    <property type="entry name" value="NT_sf"/>
</dbReference>
<comment type="caution">
    <text evidence="10">The sequence shown here is derived from an EMBL/GenBank/DDBJ whole genome shotgun (WGS) entry which is preliminary data.</text>
</comment>
<evidence type="ECO:0000259" key="9">
    <source>
        <dbReference type="Pfam" id="PF08335"/>
    </source>
</evidence>
<dbReference type="RefSeq" id="WP_149819149.1">
    <property type="nucleotide sequence ID" value="NZ_VUOA01000028.1"/>
</dbReference>
<dbReference type="Pfam" id="PF08335">
    <property type="entry name" value="GlnD_UR_UTase"/>
    <property type="match status" value="2"/>
</dbReference>
<dbReference type="GO" id="GO:0000820">
    <property type="term" value="P:regulation of glutamine family amino acid metabolic process"/>
    <property type="evidence" value="ECO:0007669"/>
    <property type="project" value="UniProtKB-UniRule"/>
</dbReference>
<dbReference type="GO" id="GO:0005829">
    <property type="term" value="C:cytosol"/>
    <property type="evidence" value="ECO:0007669"/>
    <property type="project" value="TreeGrafter"/>
</dbReference>
<dbReference type="GO" id="GO:0005524">
    <property type="term" value="F:ATP binding"/>
    <property type="evidence" value="ECO:0007669"/>
    <property type="project" value="UniProtKB-UniRule"/>
</dbReference>
<evidence type="ECO:0000256" key="3">
    <source>
        <dbReference type="ARBA" id="ARBA00022741"/>
    </source>
</evidence>
<comment type="catalytic activity">
    <reaction evidence="7">
        <text>[glutamine synthetase]-L-tyrosine + ATP = [glutamine synthetase]-O(4)-(5'-adenylyl)-L-tyrosine + diphosphate</text>
        <dbReference type="Rhea" id="RHEA:18589"/>
        <dbReference type="Rhea" id="RHEA-COMP:10660"/>
        <dbReference type="Rhea" id="RHEA-COMP:10661"/>
        <dbReference type="ChEBI" id="CHEBI:30616"/>
        <dbReference type="ChEBI" id="CHEBI:33019"/>
        <dbReference type="ChEBI" id="CHEBI:46858"/>
        <dbReference type="ChEBI" id="CHEBI:83624"/>
        <dbReference type="EC" id="2.7.7.42"/>
    </reaction>
</comment>
<dbReference type="InterPro" id="IPR013546">
    <property type="entry name" value="PII_UdlTrfase/GS_AdlTrfase"/>
</dbReference>
<keyword evidence="2 7" id="KW-0548">Nucleotidyltransferase</keyword>
<dbReference type="CDD" id="cd05401">
    <property type="entry name" value="NT_GlnE_GlnD_like"/>
    <property type="match status" value="2"/>
</dbReference>
<feature type="domain" description="PII-uridylyltransferase/Glutamine-synthetase adenylyltransferase" evidence="9">
    <location>
        <begin position="852"/>
        <end position="974"/>
    </location>
</feature>
<accession>A0A5B2VCU2</accession>
<dbReference type="HAMAP" id="MF_00802">
    <property type="entry name" value="GlnE"/>
    <property type="match status" value="1"/>
</dbReference>
<keyword evidence="11" id="KW-1185">Reference proteome</keyword>
<dbReference type="InterPro" id="IPR005190">
    <property type="entry name" value="GlnE_rpt_dom"/>
</dbReference>
<evidence type="ECO:0000256" key="4">
    <source>
        <dbReference type="ARBA" id="ARBA00022840"/>
    </source>
</evidence>
<dbReference type="Gene3D" id="1.20.120.1510">
    <property type="match status" value="1"/>
</dbReference>
<dbReference type="NCBIfam" id="NF008292">
    <property type="entry name" value="PRK11072.1"/>
    <property type="match status" value="1"/>
</dbReference>
<gene>
    <name evidence="7" type="primary">glnE</name>
    <name evidence="10" type="ORF">F0L46_15540</name>
</gene>
<reference evidence="10 11" key="2">
    <citation type="submission" date="2019-09" db="EMBL/GenBank/DDBJ databases">
        <authorList>
            <person name="Jin C."/>
        </authorList>
    </citation>
    <scope>NUCLEOTIDE SEQUENCE [LARGE SCALE GENOMIC DNA]</scope>
    <source>
        <strain evidence="10 11">BN140002</strain>
    </source>
</reference>
<evidence type="ECO:0000256" key="1">
    <source>
        <dbReference type="ARBA" id="ARBA00022679"/>
    </source>
</evidence>
<evidence type="ECO:0000256" key="5">
    <source>
        <dbReference type="ARBA" id="ARBA00022842"/>
    </source>
</evidence>
<dbReference type="SUPFAM" id="SSF81593">
    <property type="entry name" value="Nucleotidyltransferase substrate binding subunit/domain"/>
    <property type="match status" value="2"/>
</dbReference>
<keyword evidence="6 7" id="KW-0511">Multifunctional enzyme</keyword>
<feature type="domain" description="PII-uridylyltransferase/Glutamine-synthetase adenylyltransferase" evidence="9">
    <location>
        <begin position="320"/>
        <end position="460"/>
    </location>
</feature>
<keyword evidence="3 7" id="KW-0547">Nucleotide-binding</keyword>
<evidence type="ECO:0000256" key="2">
    <source>
        <dbReference type="ARBA" id="ARBA00022695"/>
    </source>
</evidence>
<reference evidence="10 11" key="1">
    <citation type="submission" date="2019-09" db="EMBL/GenBank/DDBJ databases">
        <title>Salinarimonas rosea gen. nov., sp. nov., a new member of the a-2 subgroup of the Proteobacteria.</title>
        <authorList>
            <person name="Liu J."/>
        </authorList>
    </citation>
    <scope>NUCLEOTIDE SEQUENCE [LARGE SCALE GENOMIC DNA]</scope>
    <source>
        <strain evidence="10 11">BN140002</strain>
    </source>
</reference>
<feature type="domain" description="Glutamate-ammonia ligase adenylyltransferase repeated" evidence="8">
    <location>
        <begin position="95"/>
        <end position="298"/>
    </location>
</feature>
<comment type="function">
    <text evidence="7">Involved in the regulation of glutamine synthetase GlnA, a key enzyme in the process to assimilate ammonia. When cellular nitrogen levels are high, the C-terminal adenylyl transferase (AT) inactivates GlnA by covalent transfer of an adenylyl group from ATP to specific tyrosine residue of GlnA, thus reducing its activity. Conversely, when nitrogen levels are low, the N-terminal adenylyl removase (AR) activates GlnA by removing the adenylyl group by phosphorolysis, increasing its activity. The regulatory region of GlnE binds the signal transduction protein PII (GlnB) which indicates the nitrogen status of the cell.</text>
</comment>
<comment type="catalytic activity">
    <reaction evidence="7">
        <text>[glutamine synthetase]-O(4)-(5'-adenylyl)-L-tyrosine + phosphate = [glutamine synthetase]-L-tyrosine + ADP</text>
        <dbReference type="Rhea" id="RHEA:43716"/>
        <dbReference type="Rhea" id="RHEA-COMP:10660"/>
        <dbReference type="Rhea" id="RHEA-COMP:10661"/>
        <dbReference type="ChEBI" id="CHEBI:43474"/>
        <dbReference type="ChEBI" id="CHEBI:46858"/>
        <dbReference type="ChEBI" id="CHEBI:83624"/>
        <dbReference type="ChEBI" id="CHEBI:456216"/>
        <dbReference type="EC" id="2.7.7.89"/>
    </reaction>
</comment>
<dbReference type="EMBL" id="VUOA01000028">
    <property type="protein sequence ID" value="KAA2236129.1"/>
    <property type="molecule type" value="Genomic_DNA"/>
</dbReference>
<keyword evidence="4 7" id="KW-0067">ATP-binding</keyword>
<evidence type="ECO:0000259" key="8">
    <source>
        <dbReference type="Pfam" id="PF03710"/>
    </source>
</evidence>
<comment type="similarity">
    <text evidence="7">Belongs to the GlnE family.</text>
</comment>
<keyword evidence="1 7" id="KW-0808">Transferase</keyword>
<dbReference type="Gene3D" id="3.30.460.10">
    <property type="entry name" value="Beta Polymerase, domain 2"/>
    <property type="match status" value="2"/>
</dbReference>
<protein>
    <recommendedName>
        <fullName evidence="7">Bifunctional glutamine synthetase adenylyltransferase/adenylyl-removing enzyme</fullName>
    </recommendedName>
    <alternativeName>
        <fullName evidence="7">ATP:glutamine synthetase adenylyltransferase</fullName>
    </alternativeName>
    <alternativeName>
        <fullName evidence="7">ATase</fullName>
    </alternativeName>
    <domain>
        <recommendedName>
            <fullName evidence="7">Glutamine synthetase adenylyl-L-tyrosine phosphorylase</fullName>
            <ecNumber evidence="7">2.7.7.89</ecNumber>
        </recommendedName>
        <alternativeName>
            <fullName evidence="7">Adenylyl removase</fullName>
            <shortName evidence="7">AR</shortName>
            <shortName evidence="7">AT-N</shortName>
        </alternativeName>
    </domain>
    <domain>
        <recommendedName>
            <fullName evidence="7">Glutamine synthetase adenylyl transferase</fullName>
            <ecNumber evidence="7">2.7.7.42</ecNumber>
        </recommendedName>
        <alternativeName>
            <fullName evidence="7">Adenylyl transferase</fullName>
            <shortName evidence="7">AT</shortName>
            <shortName evidence="7">AT-C</shortName>
        </alternativeName>
    </domain>
</protein>
<proteinExistence type="inferred from homology"/>
<dbReference type="Proteomes" id="UP000323142">
    <property type="component" value="Unassembled WGS sequence"/>
</dbReference>
<dbReference type="GO" id="GO:0047388">
    <property type="term" value="F:[glutamine synthetase]-adenylyl-L-tyrosine phosphorylase activity"/>
    <property type="evidence" value="ECO:0007669"/>
    <property type="project" value="UniProtKB-EC"/>
</dbReference>
<dbReference type="EC" id="2.7.7.42" evidence="7"/>
<feature type="region of interest" description="Adenylyl transferase" evidence="7">
    <location>
        <begin position="467"/>
        <end position="976"/>
    </location>
</feature>
<feature type="domain" description="Glutamate-ammonia ligase adenylyltransferase repeated" evidence="8">
    <location>
        <begin position="575"/>
        <end position="816"/>
    </location>
</feature>
<dbReference type="NCBIfam" id="NF010706">
    <property type="entry name" value="PRK14108.1"/>
    <property type="match status" value="1"/>
</dbReference>
<keyword evidence="5 7" id="KW-0460">Magnesium</keyword>
<dbReference type="PANTHER" id="PTHR30621">
    <property type="entry name" value="GLUTAMINE SYNTHETASE ADENYLYLTRANSFERASE"/>
    <property type="match status" value="1"/>
</dbReference>
<comment type="cofactor">
    <cofactor evidence="7">
        <name>Mg(2+)</name>
        <dbReference type="ChEBI" id="CHEBI:18420"/>
    </cofactor>
</comment>
<dbReference type="PANTHER" id="PTHR30621:SF0">
    <property type="entry name" value="BIFUNCTIONAL GLUTAMINE SYNTHETASE ADENYLYLTRANSFERASE_ADENYLYL-REMOVING ENZYME"/>
    <property type="match status" value="1"/>
</dbReference>
<evidence type="ECO:0000256" key="7">
    <source>
        <dbReference type="HAMAP-Rule" id="MF_00802"/>
    </source>
</evidence>
<dbReference type="SUPFAM" id="SSF81301">
    <property type="entry name" value="Nucleotidyltransferase"/>
    <property type="match status" value="2"/>
</dbReference>
<dbReference type="Pfam" id="PF03710">
    <property type="entry name" value="GlnE"/>
    <property type="match status" value="2"/>
</dbReference>
<evidence type="ECO:0000313" key="10">
    <source>
        <dbReference type="EMBL" id="KAA2236129.1"/>
    </source>
</evidence>
<evidence type="ECO:0000313" key="11">
    <source>
        <dbReference type="Proteomes" id="UP000323142"/>
    </source>
</evidence>
<name>A0A5B2VCU2_9HYPH</name>
<dbReference type="GO" id="GO:0000287">
    <property type="term" value="F:magnesium ion binding"/>
    <property type="evidence" value="ECO:0007669"/>
    <property type="project" value="UniProtKB-UniRule"/>
</dbReference>
<sequence>MTALVDRLAAAPSPIDAKRAGARLGDLLERAERQAPELVVLLREGPLRELMLAVADHSPHLWHLAYGRPARLARIATMAPDDLHRAIVSEQGSRHRAAMAGASRDELMRALRVARGDHALLVGLADIGGVWDVDRVTGALSDFADASVRSALAIALHEAAGLGRITLADPDDPGPGCGVVILALGKHGAGELNYSSDIDLVVFFDPAASALSANVEAPTFYARIAQTVARLLQERTPDGYVHRVDYRLRPDPGSTAVAVSLPAAYSYYETVGQNWERAALIKARPVAGDLDLGQRFLADLSPFIWRKYFDFAAIADVHAMKRQIHAVRGHDRIAVAGHDIKLGRGGIREIEFFVQTQQLVFGGRRPALRGRRTLDMLAELHEEGWITAEARDELTVAYRYLRGIEHRLQMVADEQTQRLPHDEAHLKAFARFCGYPSTAGFAKALTRQAGVVQKHYALLFEEAGELASEAGNLVFTGAGDDPETLATLRRLGFKDPERVAETVRGWHFGRRAAVTSARAREVLTELVPGLLTALGGTADPDHALAALDTAFSRMPAAVELMTILLNHERLLLLFADLLGTAPRLADTVAVTPHVLDAVIDPDFVDPVVDEAPMEAQIRGAIGRPASFEEFLDRARDAARQARFVTGARMLSGILAPARAGLSYAATAQAIVRVSLEAVEAAFAAEHGRVPGGRMAVLGLGRLGTRELTAGSDLDLVVLYDFDPDDRTSSGARPLDAAVYYSRLTQRLVSALTVPSRRGRLYEVDLRLRPAGNKGPIAAQFRGFLAYQREEAELWEHMALTRARTIAGDADLRAAVEAAIAETLALPRDPAFVAREAYAMRALIAREKGEGHALDLKLAPGGLTDLDFIAQTLVLSHAARHPGLVGLPPGEVFAAASAAGLLADRDAATLAEAHALMTGVFHWQRLTIEGAFDPKTVPPAILRRIAAEANLPDPKRLQRHLDDTRRAVRQIFDRLLG</sequence>